<dbReference type="Proteomes" id="UP001362999">
    <property type="component" value="Unassembled WGS sequence"/>
</dbReference>
<dbReference type="EMBL" id="JAWWNJ010000003">
    <property type="protein sequence ID" value="KAK7059832.1"/>
    <property type="molecule type" value="Genomic_DNA"/>
</dbReference>
<name>A0AAW0E7S9_9AGAR</name>
<evidence type="ECO:0008006" key="3">
    <source>
        <dbReference type="Google" id="ProtNLM"/>
    </source>
</evidence>
<dbReference type="AlphaFoldDB" id="A0AAW0E7S9"/>
<dbReference type="InterPro" id="IPR036047">
    <property type="entry name" value="F-box-like_dom_sf"/>
</dbReference>
<keyword evidence="2" id="KW-1185">Reference proteome</keyword>
<organism evidence="1 2">
    <name type="scientific">Favolaschia claudopus</name>
    <dbReference type="NCBI Taxonomy" id="2862362"/>
    <lineage>
        <taxon>Eukaryota</taxon>
        <taxon>Fungi</taxon>
        <taxon>Dikarya</taxon>
        <taxon>Basidiomycota</taxon>
        <taxon>Agaricomycotina</taxon>
        <taxon>Agaricomycetes</taxon>
        <taxon>Agaricomycetidae</taxon>
        <taxon>Agaricales</taxon>
        <taxon>Marasmiineae</taxon>
        <taxon>Mycenaceae</taxon>
        <taxon>Favolaschia</taxon>
    </lineage>
</organism>
<sequence>MPAPIPLELQEQVLDHLLDDTTTLKQCSFVCRAWTPRTRSYLFRKFSAHYRSPNDCTPRCRPYVEHFLYLAVYVREIEIQDSADAIFLTRKHPAHTKPAFGDSELLALCSIFDHLVSLRKITVSSKCGDVIRDRYWPHVSAKFRTSLEAVFNKFSSSLTHILMYGFFFDVSHVRMFRGLDSLQYLGLEAICAENESTGLVPFQADDSLSFGSIQTLSLNFHTAELDPVNGLLLTRLVNTLRISNLRHLRLGGANDVSILEALPLSWSSTVVHFALELTILNPTIPWSPLSPTFTAKLPEFRALRVLELSLNIEPLESHHLNALKDFMNAMLPPSRRLDELIVTIAAVEEVPVDSSAVSTLYEFCLSRAEVVRIQWEDGKLDILGDRFPDLFATGAMKIGHFLQDHWFAGISTVPDFH</sequence>
<dbReference type="SUPFAM" id="SSF81383">
    <property type="entry name" value="F-box domain"/>
    <property type="match status" value="1"/>
</dbReference>
<protein>
    <recommendedName>
        <fullName evidence="3">F-box domain-containing protein</fullName>
    </recommendedName>
</protein>
<gene>
    <name evidence="1" type="ORF">R3P38DRAFT_3523659</name>
</gene>
<evidence type="ECO:0000313" key="2">
    <source>
        <dbReference type="Proteomes" id="UP001362999"/>
    </source>
</evidence>
<accession>A0AAW0E7S9</accession>
<evidence type="ECO:0000313" key="1">
    <source>
        <dbReference type="EMBL" id="KAK7059832.1"/>
    </source>
</evidence>
<comment type="caution">
    <text evidence="1">The sequence shown here is derived from an EMBL/GenBank/DDBJ whole genome shotgun (WGS) entry which is preliminary data.</text>
</comment>
<proteinExistence type="predicted"/>
<reference evidence="1 2" key="1">
    <citation type="journal article" date="2024" name="J Genomics">
        <title>Draft genome sequencing and assembly of Favolaschia claudopus CIRM-BRFM 2984 isolated from oak limbs.</title>
        <authorList>
            <person name="Navarro D."/>
            <person name="Drula E."/>
            <person name="Chaduli D."/>
            <person name="Cazenave R."/>
            <person name="Ahrendt S."/>
            <person name="Wang J."/>
            <person name="Lipzen A."/>
            <person name="Daum C."/>
            <person name="Barry K."/>
            <person name="Grigoriev I.V."/>
            <person name="Favel A."/>
            <person name="Rosso M.N."/>
            <person name="Martin F."/>
        </authorList>
    </citation>
    <scope>NUCLEOTIDE SEQUENCE [LARGE SCALE GENOMIC DNA]</scope>
    <source>
        <strain evidence="1 2">CIRM-BRFM 2984</strain>
    </source>
</reference>